<evidence type="ECO:0000259" key="7">
    <source>
        <dbReference type="PROSITE" id="PS50887"/>
    </source>
</evidence>
<dbReference type="InterPro" id="IPR043128">
    <property type="entry name" value="Rev_trsase/Diguanyl_cyclase"/>
</dbReference>
<dbReference type="InterPro" id="IPR000160">
    <property type="entry name" value="GGDEF_dom"/>
</dbReference>
<feature type="transmembrane region" description="Helical" evidence="6">
    <location>
        <begin position="142"/>
        <end position="159"/>
    </location>
</feature>
<comment type="subcellular location">
    <subcellularLocation>
        <location evidence="1">Cell membrane</location>
        <topology evidence="1">Multi-pass membrane protein</topology>
    </subcellularLocation>
</comment>
<keyword evidence="4 6" id="KW-1133">Transmembrane helix</keyword>
<feature type="domain" description="GGDEF" evidence="7">
    <location>
        <begin position="227"/>
        <end position="362"/>
    </location>
</feature>
<dbReference type="NCBIfam" id="TIGR00254">
    <property type="entry name" value="GGDEF"/>
    <property type="match status" value="1"/>
</dbReference>
<proteinExistence type="predicted"/>
<keyword evidence="9" id="KW-1185">Reference proteome</keyword>
<dbReference type="PANTHER" id="PTHR45138:SF9">
    <property type="entry name" value="DIGUANYLATE CYCLASE DGCM-RELATED"/>
    <property type="match status" value="1"/>
</dbReference>
<dbReference type="SUPFAM" id="SSF55073">
    <property type="entry name" value="Nucleotide cyclase"/>
    <property type="match status" value="1"/>
</dbReference>
<evidence type="ECO:0000256" key="1">
    <source>
        <dbReference type="ARBA" id="ARBA00004651"/>
    </source>
</evidence>
<evidence type="ECO:0000256" key="3">
    <source>
        <dbReference type="ARBA" id="ARBA00022692"/>
    </source>
</evidence>
<evidence type="ECO:0000256" key="2">
    <source>
        <dbReference type="ARBA" id="ARBA00022475"/>
    </source>
</evidence>
<gene>
    <name evidence="8" type="ORF">AJGP001_08810</name>
</gene>
<dbReference type="PROSITE" id="PS50887">
    <property type="entry name" value="GGDEF"/>
    <property type="match status" value="1"/>
</dbReference>
<protein>
    <submittedName>
        <fullName evidence="8">GGDEF domain-containing protein</fullName>
    </submittedName>
</protein>
<feature type="transmembrane region" description="Helical" evidence="6">
    <location>
        <begin position="165"/>
        <end position="184"/>
    </location>
</feature>
<feature type="transmembrane region" description="Helical" evidence="6">
    <location>
        <begin position="73"/>
        <end position="95"/>
    </location>
</feature>
<dbReference type="InterPro" id="IPR050469">
    <property type="entry name" value="Diguanylate_Cyclase"/>
</dbReference>
<dbReference type="Proteomes" id="UP000189661">
    <property type="component" value="Chromosome"/>
</dbReference>
<organism evidence="8 9">
    <name type="scientific">Planococcus faecalis</name>
    <dbReference type="NCBI Taxonomy" id="1598147"/>
    <lineage>
        <taxon>Bacteria</taxon>
        <taxon>Bacillati</taxon>
        <taxon>Bacillota</taxon>
        <taxon>Bacilli</taxon>
        <taxon>Bacillales</taxon>
        <taxon>Caryophanaceae</taxon>
        <taxon>Planococcus</taxon>
    </lineage>
</organism>
<dbReference type="Gene3D" id="3.30.70.270">
    <property type="match status" value="1"/>
</dbReference>
<reference evidence="8 9" key="1">
    <citation type="submission" date="2017-01" db="EMBL/GenBank/DDBJ databases">
        <title>Planococcus faecalis genome complete sequence.</title>
        <authorList>
            <person name="Lee P.C."/>
        </authorList>
    </citation>
    <scope>NUCLEOTIDE SEQUENCE [LARGE SCALE GENOMIC DNA]</scope>
    <source>
        <strain evidence="8 9">AJ003</strain>
    </source>
</reference>
<dbReference type="Pfam" id="PF00990">
    <property type="entry name" value="GGDEF"/>
    <property type="match status" value="1"/>
</dbReference>
<evidence type="ECO:0000256" key="4">
    <source>
        <dbReference type="ARBA" id="ARBA00022989"/>
    </source>
</evidence>
<keyword evidence="3 6" id="KW-0812">Transmembrane</keyword>
<evidence type="ECO:0000256" key="5">
    <source>
        <dbReference type="ARBA" id="ARBA00023136"/>
    </source>
</evidence>
<evidence type="ECO:0000313" key="8">
    <source>
        <dbReference type="EMBL" id="AQU79357.1"/>
    </source>
</evidence>
<keyword evidence="2" id="KW-1003">Cell membrane</keyword>
<dbReference type="CDD" id="cd01949">
    <property type="entry name" value="GGDEF"/>
    <property type="match status" value="1"/>
</dbReference>
<feature type="transmembrane region" description="Helical" evidence="6">
    <location>
        <begin position="38"/>
        <end position="61"/>
    </location>
</feature>
<dbReference type="Pfam" id="PF07694">
    <property type="entry name" value="5TM-5TMR_LYT"/>
    <property type="match status" value="1"/>
</dbReference>
<dbReference type="InterPro" id="IPR029787">
    <property type="entry name" value="Nucleotide_cyclase"/>
</dbReference>
<sequence>MAALLFFFLENMALIIALLYLALKAKELLFPNLTESKFLYLLSVVFISFLTFSVMYNPYFYMGMRLDLREVPLYFISYIAGWKVGLLSAIFPAYFRYSFEGPTVVLGILQTIVLPVVIGSLFHNQKSSNKFFNLLNLKKMMAGFLIFEMLKSVWMFLFTPATISIIIAMLFFAGVAVLAMGLITNGESRQLLLRTELEYYSNQDPMTQLPNIRFFKKTLAPLIVQQIPLAIVMMDVDYFKIYNDTHGHQKGDAVLRSLGQLMKDNTRSKDHVARYGGEEFIFCITNPQDQREALMLAEIVRKQIELYPFVGEELQPAGKLTVSMGVSMSTGDKSLDELIGEADSAMYESKHNGRNCVTAHSEINTRELVKS</sequence>
<dbReference type="SMART" id="SM00267">
    <property type="entry name" value="GGDEF"/>
    <property type="match status" value="1"/>
</dbReference>
<dbReference type="RefSeq" id="WP_078080419.1">
    <property type="nucleotide sequence ID" value="NZ_CP019401.1"/>
</dbReference>
<name>A0ABN4XRI2_9BACL</name>
<dbReference type="InterPro" id="IPR011620">
    <property type="entry name" value="Sig_transdc_His_kinase_LytS_TM"/>
</dbReference>
<evidence type="ECO:0000256" key="6">
    <source>
        <dbReference type="SAM" id="Phobius"/>
    </source>
</evidence>
<feature type="transmembrane region" description="Helical" evidence="6">
    <location>
        <begin position="5"/>
        <end position="23"/>
    </location>
</feature>
<dbReference type="EMBL" id="CP019401">
    <property type="protein sequence ID" value="AQU79357.1"/>
    <property type="molecule type" value="Genomic_DNA"/>
</dbReference>
<feature type="transmembrane region" description="Helical" evidence="6">
    <location>
        <begin position="101"/>
        <end position="122"/>
    </location>
</feature>
<dbReference type="PANTHER" id="PTHR45138">
    <property type="entry name" value="REGULATORY COMPONENTS OF SENSORY TRANSDUCTION SYSTEM"/>
    <property type="match status" value="1"/>
</dbReference>
<accession>A0ABN4XRI2</accession>
<evidence type="ECO:0000313" key="9">
    <source>
        <dbReference type="Proteomes" id="UP000189661"/>
    </source>
</evidence>
<keyword evidence="5 6" id="KW-0472">Membrane</keyword>